<dbReference type="Proteomes" id="UP000049023">
    <property type="component" value="Unassembled WGS sequence"/>
</dbReference>
<gene>
    <name evidence="1" type="ORF">ERS007688_03166</name>
    <name evidence="3" type="ORF">ERS027646_04716</name>
    <name evidence="2" type="ORF">ERS027661_04928</name>
</gene>
<sequence>MVFGHIVDMPVKGNGVSNVEPVHMVNEALPPPATADDV</sequence>
<reference evidence="4 5" key="1">
    <citation type="submission" date="2015-03" db="EMBL/GenBank/DDBJ databases">
        <authorList>
            <consortium name="Pathogen Informatics"/>
        </authorList>
    </citation>
    <scope>NUCLEOTIDE SEQUENCE [LARGE SCALE GENOMIC DNA]</scope>
    <source>
        <strain evidence="3 5">Bir 172</strain>
        <strain evidence="2 6">Bir 187</strain>
        <strain evidence="1 4">H09601792</strain>
    </source>
</reference>
<proteinExistence type="predicted"/>
<dbReference type="Proteomes" id="UP000046947">
    <property type="component" value="Unassembled WGS sequence"/>
</dbReference>
<dbReference type="Proteomes" id="UP000048948">
    <property type="component" value="Unassembled WGS sequence"/>
</dbReference>
<organism evidence="3 5">
    <name type="scientific">Mycobacterium tuberculosis</name>
    <dbReference type="NCBI Taxonomy" id="1773"/>
    <lineage>
        <taxon>Bacteria</taxon>
        <taxon>Bacillati</taxon>
        <taxon>Actinomycetota</taxon>
        <taxon>Actinomycetes</taxon>
        <taxon>Mycobacteriales</taxon>
        <taxon>Mycobacteriaceae</taxon>
        <taxon>Mycobacterium</taxon>
        <taxon>Mycobacterium tuberculosis complex</taxon>
    </lineage>
</organism>
<evidence type="ECO:0000313" key="5">
    <source>
        <dbReference type="Proteomes" id="UP000048948"/>
    </source>
</evidence>
<evidence type="ECO:0000313" key="1">
    <source>
        <dbReference type="EMBL" id="CFE64113.1"/>
    </source>
</evidence>
<name>A0A655AXT0_MYCTX</name>
<dbReference type="EMBL" id="CNFU01002189">
    <property type="protein sequence ID" value="CKU12232.1"/>
    <property type="molecule type" value="Genomic_DNA"/>
</dbReference>
<accession>A0A655AXT0</accession>
<dbReference type="EMBL" id="CNGE01001624">
    <property type="protein sequence ID" value="CKU34965.1"/>
    <property type="molecule type" value="Genomic_DNA"/>
</dbReference>
<evidence type="ECO:0000313" key="4">
    <source>
        <dbReference type="Proteomes" id="UP000046947"/>
    </source>
</evidence>
<evidence type="ECO:0000313" key="3">
    <source>
        <dbReference type="EMBL" id="CKU34965.1"/>
    </source>
</evidence>
<dbReference type="EMBL" id="CFOH01000637">
    <property type="protein sequence ID" value="CFE64113.1"/>
    <property type="molecule type" value="Genomic_DNA"/>
</dbReference>
<dbReference type="AlphaFoldDB" id="A0A655AXT0"/>
<evidence type="ECO:0000313" key="6">
    <source>
        <dbReference type="Proteomes" id="UP000049023"/>
    </source>
</evidence>
<evidence type="ECO:0000313" key="2">
    <source>
        <dbReference type="EMBL" id="CKU12232.1"/>
    </source>
</evidence>
<protein>
    <submittedName>
        <fullName evidence="3">Uncharacterized protein</fullName>
    </submittedName>
</protein>